<gene>
    <name evidence="2" type="ORF">CWM47_30410</name>
</gene>
<feature type="chain" id="PRO_5014849643" description="ABM domain-containing protein" evidence="1">
    <location>
        <begin position="26"/>
        <end position="137"/>
    </location>
</feature>
<accession>A0A2K8Z7D7</accession>
<evidence type="ECO:0008006" key="4">
    <source>
        <dbReference type="Google" id="ProtNLM"/>
    </source>
</evidence>
<feature type="signal peptide" evidence="1">
    <location>
        <begin position="1"/>
        <end position="25"/>
    </location>
</feature>
<dbReference type="EMBL" id="CP025096">
    <property type="protein sequence ID" value="AUD05781.1"/>
    <property type="molecule type" value="Genomic_DNA"/>
</dbReference>
<keyword evidence="1" id="KW-0732">Signal</keyword>
<sequence length="137" mass="15427">MKQLLISLSALWLLVSFGLSASAQAQQTSTPQLKSIHLFDMPAGVTEAQLSALIGELNTIITRLGYSNAGYTFYKVEEKGADKYGYYFEGNWPNAEAYKKIHDDKSFQEADKKLGTVYEKIKAVELYRRLVRVPQIV</sequence>
<organism evidence="2 3">
    <name type="scientific">Spirosoma pollinicola</name>
    <dbReference type="NCBI Taxonomy" id="2057025"/>
    <lineage>
        <taxon>Bacteria</taxon>
        <taxon>Pseudomonadati</taxon>
        <taxon>Bacteroidota</taxon>
        <taxon>Cytophagia</taxon>
        <taxon>Cytophagales</taxon>
        <taxon>Cytophagaceae</taxon>
        <taxon>Spirosoma</taxon>
    </lineage>
</organism>
<dbReference type="OrthoDB" id="1117587at2"/>
<name>A0A2K8Z7D7_9BACT</name>
<proteinExistence type="predicted"/>
<evidence type="ECO:0000313" key="2">
    <source>
        <dbReference type="EMBL" id="AUD05781.1"/>
    </source>
</evidence>
<keyword evidence="3" id="KW-1185">Reference proteome</keyword>
<dbReference type="RefSeq" id="WP_100992333.1">
    <property type="nucleotide sequence ID" value="NZ_CP025096.1"/>
</dbReference>
<dbReference type="AlphaFoldDB" id="A0A2K8Z7D7"/>
<evidence type="ECO:0000256" key="1">
    <source>
        <dbReference type="SAM" id="SignalP"/>
    </source>
</evidence>
<evidence type="ECO:0000313" key="3">
    <source>
        <dbReference type="Proteomes" id="UP000232883"/>
    </source>
</evidence>
<dbReference type="KEGG" id="spir:CWM47_30410"/>
<reference evidence="2 3" key="1">
    <citation type="submission" date="2017-11" db="EMBL/GenBank/DDBJ databases">
        <title>Taxonomic description and genome sequences of Spirosoma HA7 sp. nov., isolated from pollen microhabitat of Corylus avellana.</title>
        <authorList>
            <person name="Ambika Manirajan B."/>
            <person name="Suarez C."/>
            <person name="Ratering S."/>
            <person name="Geissler-Plaum R."/>
            <person name="Cardinale M."/>
            <person name="Sylvia S."/>
        </authorList>
    </citation>
    <scope>NUCLEOTIDE SEQUENCE [LARGE SCALE GENOMIC DNA]</scope>
    <source>
        <strain evidence="2 3">HA7</strain>
    </source>
</reference>
<dbReference type="Proteomes" id="UP000232883">
    <property type="component" value="Chromosome"/>
</dbReference>
<protein>
    <recommendedName>
        <fullName evidence="4">ABM domain-containing protein</fullName>
    </recommendedName>
</protein>